<organism evidence="2 3">
    <name type="scientific">Fopius arisanus</name>
    <dbReference type="NCBI Taxonomy" id="64838"/>
    <lineage>
        <taxon>Eukaryota</taxon>
        <taxon>Metazoa</taxon>
        <taxon>Ecdysozoa</taxon>
        <taxon>Arthropoda</taxon>
        <taxon>Hexapoda</taxon>
        <taxon>Insecta</taxon>
        <taxon>Pterygota</taxon>
        <taxon>Neoptera</taxon>
        <taxon>Endopterygota</taxon>
        <taxon>Hymenoptera</taxon>
        <taxon>Apocrita</taxon>
        <taxon>Ichneumonoidea</taxon>
        <taxon>Braconidae</taxon>
        <taxon>Opiinae</taxon>
        <taxon>Fopius</taxon>
    </lineage>
</organism>
<feature type="compositionally biased region" description="Basic and acidic residues" evidence="1">
    <location>
        <begin position="112"/>
        <end position="148"/>
    </location>
</feature>
<evidence type="ECO:0000313" key="2">
    <source>
        <dbReference type="Proteomes" id="UP000694866"/>
    </source>
</evidence>
<protein>
    <submittedName>
        <fullName evidence="3">Uncharacterized protein</fullName>
    </submittedName>
</protein>
<gene>
    <name evidence="3" type="primary">LOC105265850</name>
</gene>
<reference evidence="3" key="1">
    <citation type="submission" date="2025-08" db="UniProtKB">
        <authorList>
            <consortium name="RefSeq"/>
        </authorList>
    </citation>
    <scope>IDENTIFICATION</scope>
    <source>
        <strain evidence="3">USDA-PBARC FA_bdor</strain>
        <tissue evidence="3">Whole organism</tissue>
    </source>
</reference>
<dbReference type="GeneID" id="105265850"/>
<keyword evidence="2" id="KW-1185">Reference proteome</keyword>
<evidence type="ECO:0000313" key="3">
    <source>
        <dbReference type="RefSeq" id="XP_011301919.1"/>
    </source>
</evidence>
<feature type="compositionally biased region" description="Basic residues" evidence="1">
    <location>
        <begin position="349"/>
        <end position="359"/>
    </location>
</feature>
<dbReference type="KEGG" id="fas:105265850"/>
<sequence length="369" mass="41477">MFRDGQYLEVIKISENCTATAIITIKQKSVEINGKRISTNKWLSLEDWSSLYKIIQRAGLRNSKISHENNERKSLERRKSTRGMDVIYSYEAPKDPTSLPTIKARVSPAKRRHDEKSSKVDKTKSENISKCPDQKDSPQPRVRGSMERNDEEYVPPDIENSQSSQKDLQYVPSRKSLLKQMRSDTPGESSPNTPEISSKNAYVPNAVKKKSKHEMYEPSGTSSLSPGITEAYVPTSKGCPVNCDEYTPTSGSKLTEETAYVPNPIASLESEPKHEMYEPWEGGLLSLEVTEAYVPSSMGSSTTIEEYQPDFSTMSVNSNVTYIPSATKRKAEDNCEGNDKKCREEMKDRRKYSSSRKKGAVNTGGKREL</sequence>
<accession>A0A9R1TZ16</accession>
<dbReference type="OrthoDB" id="7630628at2759"/>
<evidence type="ECO:0000256" key="1">
    <source>
        <dbReference type="SAM" id="MobiDB-lite"/>
    </source>
</evidence>
<dbReference type="Proteomes" id="UP000694866">
    <property type="component" value="Unplaced"/>
</dbReference>
<feature type="compositionally biased region" description="Basic and acidic residues" evidence="1">
    <location>
        <begin position="329"/>
        <end position="348"/>
    </location>
</feature>
<proteinExistence type="predicted"/>
<feature type="region of interest" description="Disordered" evidence="1">
    <location>
        <begin position="89"/>
        <end position="229"/>
    </location>
</feature>
<dbReference type="AlphaFoldDB" id="A0A9R1TZ16"/>
<name>A0A9R1TZ16_9HYME</name>
<dbReference type="RefSeq" id="XP_011301919.1">
    <property type="nucleotide sequence ID" value="XM_011303617.1"/>
</dbReference>
<feature type="region of interest" description="Disordered" evidence="1">
    <location>
        <begin position="323"/>
        <end position="369"/>
    </location>
</feature>
<feature type="compositionally biased region" description="Polar residues" evidence="1">
    <location>
        <begin position="186"/>
        <end position="200"/>
    </location>
</feature>